<dbReference type="Gene3D" id="3.30.200.20">
    <property type="entry name" value="Phosphorylase Kinase, domain 1"/>
    <property type="match status" value="1"/>
</dbReference>
<dbReference type="FunFam" id="3.30.430.20:FF:000002">
    <property type="entry name" value="Cysteine-rich receptor-like protein kinase 10"/>
    <property type="match status" value="1"/>
</dbReference>
<dbReference type="OMA" id="FYRMDSP"/>
<dbReference type="PROSITE" id="PS51473">
    <property type="entry name" value="GNK2"/>
    <property type="match status" value="2"/>
</dbReference>
<evidence type="ECO:0000256" key="3">
    <source>
        <dbReference type="SAM" id="MobiDB-lite"/>
    </source>
</evidence>
<dbReference type="Proteomes" id="UP000035740">
    <property type="component" value="Unassembled WGS sequence"/>
</dbReference>
<feature type="transmembrane region" description="Helical" evidence="4">
    <location>
        <begin position="7"/>
        <end position="28"/>
    </location>
</feature>
<evidence type="ECO:0000313" key="7">
    <source>
        <dbReference type="Proteomes" id="UP000035740"/>
    </source>
</evidence>
<evidence type="ECO:0000256" key="4">
    <source>
        <dbReference type="SAM" id="Phobius"/>
    </source>
</evidence>
<dbReference type="PANTHER" id="PTHR32099">
    <property type="entry name" value="CYSTEINE-RICH REPEAT SECRETORY PROTEIN"/>
    <property type="match status" value="1"/>
</dbReference>
<proteinExistence type="predicted"/>
<keyword evidence="4" id="KW-1133">Transmembrane helix</keyword>
<dbReference type="eggNOG" id="ENOG502QWDY">
    <property type="taxonomic scope" value="Eukaryota"/>
</dbReference>
<dbReference type="CDD" id="cd23509">
    <property type="entry name" value="Gnk2-like"/>
    <property type="match status" value="2"/>
</dbReference>
<evidence type="ECO:0000259" key="5">
    <source>
        <dbReference type="PROSITE" id="PS51473"/>
    </source>
</evidence>
<reference evidence="6 7" key="1">
    <citation type="journal article" date="2014" name="Nature">
        <title>The genome of the recently domesticated crop plant sugar beet (Beta vulgaris).</title>
        <authorList>
            <person name="Dohm J.C."/>
            <person name="Minoche A.E."/>
            <person name="Holtgrawe D."/>
            <person name="Capella-Gutierrez S."/>
            <person name="Zakrzewski F."/>
            <person name="Tafer H."/>
            <person name="Rupp O."/>
            <person name="Sorensen T.R."/>
            <person name="Stracke R."/>
            <person name="Reinhardt R."/>
            <person name="Goesmann A."/>
            <person name="Kraft T."/>
            <person name="Schulz B."/>
            <person name="Stadler P.F."/>
            <person name="Schmidt T."/>
            <person name="Gabaldon T."/>
            <person name="Lehrach H."/>
            <person name="Weisshaar B."/>
            <person name="Himmelbauer H."/>
        </authorList>
    </citation>
    <scope>NUCLEOTIDE SEQUENCE [LARGE SCALE GENOMIC DNA]</scope>
    <source>
        <tissue evidence="6">Taproot</tissue>
    </source>
</reference>
<dbReference type="Gramene" id="KMS94923">
    <property type="protein sequence ID" value="KMS94923"/>
    <property type="gene ID" value="BVRB_014060"/>
</dbReference>
<sequence length="397" mass="43565">MDRKKNWYLAFFSIYMPIILLIISKTAFAQTPIHHDCSNTTMFANNTQYEANLNTLFRYLSSNATNPSGYHQATSGNDNTESEEVFGHFLCRGDQNTSSCQDCVNTATTTDLPNICPNRKVAIIWYDNCMVRYSNLSFFGRMDGSSSTILSNRNNVTGNSTRFEELVGNMFRNVIVVRAANGGSQRKFATDTASYTSLQTLYGLGQCTPDLSVSDCNRCLEIGIGNWASRLTSGGQVLQPSCVVRYEMNPFFELSSLAPPPQPLPLPPGQSPTSDSAHSESRISTTVIIAIVVPVVVILVALIVICVCCAKYKKTKTYDPVAKSGEDFTTIESLQYDLATLKSATSNFSDENKLGEGGFGSVYKKSKTSKEIGSNRSSSKSTPWSINDVSITEPEPR</sequence>
<feature type="region of interest" description="Disordered" evidence="3">
    <location>
        <begin position="354"/>
        <end position="397"/>
    </location>
</feature>
<feature type="compositionally biased region" description="Polar residues" evidence="3">
    <location>
        <begin position="371"/>
        <end position="390"/>
    </location>
</feature>
<gene>
    <name evidence="6" type="ORF">BVRB_014060</name>
</gene>
<feature type="domain" description="Gnk2-homologous" evidence="5">
    <location>
        <begin position="144"/>
        <end position="251"/>
    </location>
</feature>
<dbReference type="PANTHER" id="PTHR32099:SF42">
    <property type="entry name" value="CYSTEINE-RICH RECEPTOR-LIKE PROTEIN KINASE 9-RELATED"/>
    <property type="match status" value="1"/>
</dbReference>
<keyword evidence="7" id="KW-1185">Reference proteome</keyword>
<organism evidence="6 7">
    <name type="scientific">Beta vulgaris subsp. vulgaris</name>
    <name type="common">Beet</name>
    <dbReference type="NCBI Taxonomy" id="3555"/>
    <lineage>
        <taxon>Eukaryota</taxon>
        <taxon>Viridiplantae</taxon>
        <taxon>Streptophyta</taxon>
        <taxon>Embryophyta</taxon>
        <taxon>Tracheophyta</taxon>
        <taxon>Spermatophyta</taxon>
        <taxon>Magnoliopsida</taxon>
        <taxon>eudicotyledons</taxon>
        <taxon>Gunneridae</taxon>
        <taxon>Pentapetalae</taxon>
        <taxon>Caryophyllales</taxon>
        <taxon>Chenopodiaceae</taxon>
        <taxon>Betoideae</taxon>
        <taxon>Beta</taxon>
    </lineage>
</organism>
<keyword evidence="4" id="KW-0472">Membrane</keyword>
<feature type="transmembrane region" description="Helical" evidence="4">
    <location>
        <begin position="287"/>
        <end position="310"/>
    </location>
</feature>
<name>A0A0J8B4X6_BETVV</name>
<keyword evidence="4" id="KW-0812">Transmembrane</keyword>
<dbReference type="Pfam" id="PF01657">
    <property type="entry name" value="Stress-antifung"/>
    <property type="match status" value="2"/>
</dbReference>
<keyword evidence="2" id="KW-0677">Repeat</keyword>
<dbReference type="EMBL" id="KQ090670">
    <property type="protein sequence ID" value="KMS94923.1"/>
    <property type="molecule type" value="Genomic_DNA"/>
</dbReference>
<protein>
    <recommendedName>
        <fullName evidence="5">Gnk2-homologous domain-containing protein</fullName>
    </recommendedName>
</protein>
<dbReference type="InterPro" id="IPR002902">
    <property type="entry name" value="GNK2"/>
</dbReference>
<evidence type="ECO:0000313" key="6">
    <source>
        <dbReference type="EMBL" id="KMS94923.1"/>
    </source>
</evidence>
<evidence type="ECO:0000256" key="1">
    <source>
        <dbReference type="ARBA" id="ARBA00022729"/>
    </source>
</evidence>
<dbReference type="InterPro" id="IPR038408">
    <property type="entry name" value="GNK2_sf"/>
</dbReference>
<dbReference type="Gene3D" id="3.30.430.20">
    <property type="entry name" value="Gnk2 domain, C-X8-C-X2-C motif"/>
    <property type="match status" value="2"/>
</dbReference>
<evidence type="ECO:0000256" key="2">
    <source>
        <dbReference type="ARBA" id="ARBA00022737"/>
    </source>
</evidence>
<dbReference type="OrthoDB" id="688481at2759"/>
<feature type="domain" description="Gnk2-homologous" evidence="5">
    <location>
        <begin position="31"/>
        <end position="138"/>
    </location>
</feature>
<dbReference type="AlphaFoldDB" id="A0A0J8B4X6"/>
<keyword evidence="1" id="KW-0732">Signal</keyword>
<accession>A0A0J8B4X6</accession>